<evidence type="ECO:0000313" key="4">
    <source>
        <dbReference type="Proteomes" id="UP000280036"/>
    </source>
</evidence>
<feature type="transmembrane region" description="Helical" evidence="1">
    <location>
        <begin position="345"/>
        <end position="367"/>
    </location>
</feature>
<feature type="transmembrane region" description="Helical" evidence="1">
    <location>
        <begin position="313"/>
        <end position="333"/>
    </location>
</feature>
<feature type="transmembrane region" description="Helical" evidence="1">
    <location>
        <begin position="373"/>
        <end position="395"/>
    </location>
</feature>
<feature type="transmembrane region" description="Helical" evidence="1">
    <location>
        <begin position="238"/>
        <end position="263"/>
    </location>
</feature>
<dbReference type="AlphaFoldDB" id="A0A3P8L7B7"/>
<name>A0A3P8L7B7_9BACT</name>
<evidence type="ECO:0008006" key="6">
    <source>
        <dbReference type="Google" id="ProtNLM"/>
    </source>
</evidence>
<feature type="transmembrane region" description="Helical" evidence="1">
    <location>
        <begin position="83"/>
        <end position="105"/>
    </location>
</feature>
<dbReference type="NCBIfam" id="NF045937">
    <property type="entry name" value="MSC_0624_12TM"/>
    <property type="match status" value="1"/>
</dbReference>
<accession>A0A3P8L7B7</accession>
<keyword evidence="1" id="KW-0812">Transmembrane</keyword>
<feature type="transmembrane region" description="Helical" evidence="1">
    <location>
        <begin position="144"/>
        <end position="163"/>
    </location>
</feature>
<reference evidence="3 4" key="1">
    <citation type="submission" date="2018-12" db="EMBL/GenBank/DDBJ databases">
        <authorList>
            <consortium name="Pathogen Informatics"/>
        </authorList>
    </citation>
    <scope>NUCLEOTIDE SEQUENCE [LARGE SCALE GENOMIC DNA]</scope>
    <source>
        <strain evidence="3 4">NCTC10126</strain>
    </source>
</reference>
<feature type="transmembrane region" description="Helical" evidence="1">
    <location>
        <begin position="117"/>
        <end position="138"/>
    </location>
</feature>
<dbReference type="OrthoDB" id="401427at2"/>
<dbReference type="RefSeq" id="WP_126118301.1">
    <property type="nucleotide sequence ID" value="NZ_CP101806.1"/>
</dbReference>
<gene>
    <name evidence="3" type="ORF">NCTC10126_00571</name>
    <name evidence="2" type="ORF">NPA07_04870</name>
</gene>
<keyword evidence="5" id="KW-1185">Reference proteome</keyword>
<proteinExistence type="predicted"/>
<keyword evidence="1" id="KW-0472">Membrane</keyword>
<feature type="transmembrane region" description="Helical" evidence="1">
    <location>
        <begin position="402"/>
        <end position="424"/>
    </location>
</feature>
<feature type="transmembrane region" description="Helical" evidence="1">
    <location>
        <begin position="30"/>
        <end position="50"/>
    </location>
</feature>
<feature type="transmembrane region" description="Helical" evidence="1">
    <location>
        <begin position="184"/>
        <end position="206"/>
    </location>
</feature>
<evidence type="ECO:0000313" key="2">
    <source>
        <dbReference type="EMBL" id="UUD35108.1"/>
    </source>
</evidence>
<sequence>MNNKSNMKNKIFDNYEILMDNQKKSNLIRIYKIIILTLTALFSFFIWIFVEHSIMGKSLFKSLGRTFYYFLNFEDSIVEGANALILFKNAILLSALFYSLLKNFMNLYFQKELVKKYWIWFALYSSISISAFICMFAINSQKPTVIFSLAYIFIPLFLINIAYEVNLFIYKSKSDPINFSKKTPMIISLVSQGLIVFFILLTLNLWNSSSKVQNFLFHNNSFNSFFKHLFSLKSATNLTIIIFLFLGISLLLFGCFVQKILFLINKQYTKEYFRYQIQFLLAILLSLVFWFISTFAIKPKDANILVKGENKNNYWFLFEILFAILILSIYCAITFRRQFKTKGTLLNTIYLSSLLFVLWLSLAIINFYTNNSIVNLVNVFVVSLCSIIMISIYYLRKSENNIWTSMFIATFIMANITTLVIFGINQILLGYSNYAFNVVDSKLYITQILIIIQLSIIFTLMLVNFCDLYISLHKINSLRINLRKEQNVQIK</sequence>
<dbReference type="Proteomes" id="UP001058569">
    <property type="component" value="Chromosome"/>
</dbReference>
<evidence type="ECO:0000313" key="3">
    <source>
        <dbReference type="EMBL" id="VDR42075.1"/>
    </source>
</evidence>
<evidence type="ECO:0000256" key="1">
    <source>
        <dbReference type="SAM" id="Phobius"/>
    </source>
</evidence>
<evidence type="ECO:0000313" key="5">
    <source>
        <dbReference type="Proteomes" id="UP001058569"/>
    </source>
</evidence>
<keyword evidence="1" id="KW-1133">Transmembrane helix</keyword>
<dbReference type="Proteomes" id="UP000280036">
    <property type="component" value="Unassembled WGS sequence"/>
</dbReference>
<organism evidence="3 4">
    <name type="scientific">Mycoplasmopsis caviae</name>
    <dbReference type="NCBI Taxonomy" id="55603"/>
    <lineage>
        <taxon>Bacteria</taxon>
        <taxon>Bacillati</taxon>
        <taxon>Mycoplasmatota</taxon>
        <taxon>Mycoplasmoidales</taxon>
        <taxon>Metamycoplasmataceae</taxon>
        <taxon>Mycoplasmopsis</taxon>
    </lineage>
</organism>
<feature type="transmembrane region" description="Helical" evidence="1">
    <location>
        <begin position="275"/>
        <end position="293"/>
    </location>
</feature>
<protein>
    <recommendedName>
        <fullName evidence="6">Transmembrane protein</fullName>
    </recommendedName>
</protein>
<reference evidence="2" key="2">
    <citation type="submission" date="2022-07" db="EMBL/GenBank/DDBJ databases">
        <title>Complete genome of Mycoplasma caviae type strain G122.</title>
        <authorList>
            <person name="Spergser J."/>
        </authorList>
    </citation>
    <scope>NUCLEOTIDE SEQUENCE</scope>
    <source>
        <strain evidence="2">G122</strain>
    </source>
</reference>
<dbReference type="EMBL" id="CP101806">
    <property type="protein sequence ID" value="UUD35108.1"/>
    <property type="molecule type" value="Genomic_DNA"/>
</dbReference>
<feature type="transmembrane region" description="Helical" evidence="1">
    <location>
        <begin position="444"/>
        <end position="470"/>
    </location>
</feature>
<dbReference type="EMBL" id="UZVY01000001">
    <property type="protein sequence ID" value="VDR42075.1"/>
    <property type="molecule type" value="Genomic_DNA"/>
</dbReference>